<evidence type="ECO:0000313" key="4">
    <source>
        <dbReference type="Proteomes" id="UP001362999"/>
    </source>
</evidence>
<sequence length="351" mass="38867">MELQPTSRFSCKVQPKRCKLHEKFICAIRLHDLRKPAGPMIIFKSSALLGVDDEINFMWTRVPSASAFWFFAVRYLGILGNIPVTVSTFYSFPASSCRAFHTAHQIVLVGTQLVVSLVMLVRVHALYGRSLRVLAAMLVAGFALLAVILNPWLSGLLTWAKNRFLSKDFLAVTHVRLSPDLAGAWLALFAFDSLCFGLTLFKTYSTWQRTGSEANHLPIHALVLRDGAFYYAAMSLANFANLVTFYIAGPNLSGSLSTFASCISVTMMARLMLNLHPTSDASRGAANLTVDLDDCNSPVVFRRGGFWRDFAKEVNGRPSVPPRAVISNGGRESDERPGADVERQSVRERAW</sequence>
<keyword evidence="2" id="KW-0472">Membrane</keyword>
<protein>
    <recommendedName>
        <fullName evidence="5">Transmembrane protein</fullName>
    </recommendedName>
</protein>
<gene>
    <name evidence="3" type="ORF">R3P38DRAFT_3494785</name>
</gene>
<dbReference type="EMBL" id="JAWWNJ010000202">
    <property type="protein sequence ID" value="KAK6971880.1"/>
    <property type="molecule type" value="Genomic_DNA"/>
</dbReference>
<feature type="transmembrane region" description="Helical" evidence="2">
    <location>
        <begin position="228"/>
        <end position="248"/>
    </location>
</feature>
<name>A0AAV9Z5H7_9AGAR</name>
<proteinExistence type="predicted"/>
<feature type="transmembrane region" description="Helical" evidence="2">
    <location>
        <begin position="133"/>
        <end position="153"/>
    </location>
</feature>
<dbReference type="Proteomes" id="UP001362999">
    <property type="component" value="Unassembled WGS sequence"/>
</dbReference>
<feature type="transmembrane region" description="Helical" evidence="2">
    <location>
        <begin position="102"/>
        <end position="121"/>
    </location>
</feature>
<evidence type="ECO:0000313" key="3">
    <source>
        <dbReference type="EMBL" id="KAK6971880.1"/>
    </source>
</evidence>
<evidence type="ECO:0000256" key="1">
    <source>
        <dbReference type="SAM" id="MobiDB-lite"/>
    </source>
</evidence>
<keyword evidence="2" id="KW-0812">Transmembrane</keyword>
<comment type="caution">
    <text evidence="3">The sequence shown here is derived from an EMBL/GenBank/DDBJ whole genome shotgun (WGS) entry which is preliminary data.</text>
</comment>
<feature type="region of interest" description="Disordered" evidence="1">
    <location>
        <begin position="321"/>
        <end position="351"/>
    </location>
</feature>
<feature type="transmembrane region" description="Helical" evidence="2">
    <location>
        <begin position="182"/>
        <end position="201"/>
    </location>
</feature>
<organism evidence="3 4">
    <name type="scientific">Favolaschia claudopus</name>
    <dbReference type="NCBI Taxonomy" id="2862362"/>
    <lineage>
        <taxon>Eukaryota</taxon>
        <taxon>Fungi</taxon>
        <taxon>Dikarya</taxon>
        <taxon>Basidiomycota</taxon>
        <taxon>Agaricomycotina</taxon>
        <taxon>Agaricomycetes</taxon>
        <taxon>Agaricomycetidae</taxon>
        <taxon>Agaricales</taxon>
        <taxon>Marasmiineae</taxon>
        <taxon>Mycenaceae</taxon>
        <taxon>Favolaschia</taxon>
    </lineage>
</organism>
<feature type="compositionally biased region" description="Basic and acidic residues" evidence="1">
    <location>
        <begin position="331"/>
        <end position="351"/>
    </location>
</feature>
<keyword evidence="4" id="KW-1185">Reference proteome</keyword>
<accession>A0AAV9Z5H7</accession>
<keyword evidence="2" id="KW-1133">Transmembrane helix</keyword>
<dbReference type="AlphaFoldDB" id="A0AAV9Z5H7"/>
<reference evidence="3 4" key="1">
    <citation type="journal article" date="2024" name="J Genomics">
        <title>Draft genome sequencing and assembly of Favolaschia claudopus CIRM-BRFM 2984 isolated from oak limbs.</title>
        <authorList>
            <person name="Navarro D."/>
            <person name="Drula E."/>
            <person name="Chaduli D."/>
            <person name="Cazenave R."/>
            <person name="Ahrendt S."/>
            <person name="Wang J."/>
            <person name="Lipzen A."/>
            <person name="Daum C."/>
            <person name="Barry K."/>
            <person name="Grigoriev I.V."/>
            <person name="Favel A."/>
            <person name="Rosso M.N."/>
            <person name="Martin F."/>
        </authorList>
    </citation>
    <scope>NUCLEOTIDE SEQUENCE [LARGE SCALE GENOMIC DNA]</scope>
    <source>
        <strain evidence="3 4">CIRM-BRFM 2984</strain>
    </source>
</reference>
<evidence type="ECO:0000256" key="2">
    <source>
        <dbReference type="SAM" id="Phobius"/>
    </source>
</evidence>
<feature type="transmembrane region" description="Helical" evidence="2">
    <location>
        <begin position="67"/>
        <end position="90"/>
    </location>
</feature>
<evidence type="ECO:0008006" key="5">
    <source>
        <dbReference type="Google" id="ProtNLM"/>
    </source>
</evidence>